<gene>
    <name evidence="2" type="ORF">GCM10010170_053160</name>
</gene>
<dbReference type="InterPro" id="IPR037401">
    <property type="entry name" value="SnoaL-like"/>
</dbReference>
<feature type="domain" description="SnoaL-like" evidence="1">
    <location>
        <begin position="2"/>
        <end position="120"/>
    </location>
</feature>
<proteinExistence type="predicted"/>
<comment type="caution">
    <text evidence="2">The sequence shown here is derived from an EMBL/GenBank/DDBJ whole genome shotgun (WGS) entry which is preliminary data.</text>
</comment>
<dbReference type="RefSeq" id="WP_344615229.1">
    <property type="nucleotide sequence ID" value="NZ_BAAARV010000046.1"/>
</dbReference>
<dbReference type="EMBL" id="BAAARV010000046">
    <property type="protein sequence ID" value="GAA2359013.1"/>
    <property type="molecule type" value="Genomic_DNA"/>
</dbReference>
<dbReference type="Pfam" id="PF13577">
    <property type="entry name" value="SnoaL_4"/>
    <property type="match status" value="1"/>
</dbReference>
<evidence type="ECO:0000259" key="1">
    <source>
        <dbReference type="Pfam" id="PF13577"/>
    </source>
</evidence>
<dbReference type="InterPro" id="IPR032710">
    <property type="entry name" value="NTF2-like_dom_sf"/>
</dbReference>
<name>A0ABN3GS32_9ACTN</name>
<keyword evidence="3" id="KW-1185">Reference proteome</keyword>
<evidence type="ECO:0000313" key="2">
    <source>
        <dbReference type="EMBL" id="GAA2359013.1"/>
    </source>
</evidence>
<dbReference type="Gene3D" id="3.10.450.50">
    <property type="match status" value="1"/>
</dbReference>
<sequence length="199" mass="22529">MCDVAEISQLILDERQGRDRGWWDQMRRAFWPDSIVQLSWFTGSGPDFVTRSAQMSGRGDRSVHRVAAPVVHVRGDRAHAEVSTTVEFQIDYDGVPAHLVSYTRLNYRLTRRDGRWGVESLDAVYERDTLTPAIPGGVITVDPEDIAKLRPSYALIAHYLQRRGYPVRDDLLGDDRPDQVDAFYAELLGWLEAGGDIGR</sequence>
<accession>A0ABN3GS32</accession>
<evidence type="ECO:0000313" key="3">
    <source>
        <dbReference type="Proteomes" id="UP001501444"/>
    </source>
</evidence>
<protein>
    <recommendedName>
        <fullName evidence="1">SnoaL-like domain-containing protein</fullName>
    </recommendedName>
</protein>
<dbReference type="SUPFAM" id="SSF54427">
    <property type="entry name" value="NTF2-like"/>
    <property type="match status" value="1"/>
</dbReference>
<reference evidence="2 3" key="1">
    <citation type="journal article" date="2019" name="Int. J. Syst. Evol. Microbiol.">
        <title>The Global Catalogue of Microorganisms (GCM) 10K type strain sequencing project: providing services to taxonomists for standard genome sequencing and annotation.</title>
        <authorList>
            <consortium name="The Broad Institute Genomics Platform"/>
            <consortium name="The Broad Institute Genome Sequencing Center for Infectious Disease"/>
            <person name="Wu L."/>
            <person name="Ma J."/>
        </authorList>
    </citation>
    <scope>NUCLEOTIDE SEQUENCE [LARGE SCALE GENOMIC DNA]</scope>
    <source>
        <strain evidence="2 3">JCM 3272</strain>
    </source>
</reference>
<organism evidence="2 3">
    <name type="scientific">Dactylosporangium salmoneum</name>
    <dbReference type="NCBI Taxonomy" id="53361"/>
    <lineage>
        <taxon>Bacteria</taxon>
        <taxon>Bacillati</taxon>
        <taxon>Actinomycetota</taxon>
        <taxon>Actinomycetes</taxon>
        <taxon>Micromonosporales</taxon>
        <taxon>Micromonosporaceae</taxon>
        <taxon>Dactylosporangium</taxon>
    </lineage>
</organism>
<dbReference type="Proteomes" id="UP001501444">
    <property type="component" value="Unassembled WGS sequence"/>
</dbReference>